<dbReference type="InterPro" id="IPR037051">
    <property type="entry name" value="4-carb_acid_sugar_kinase_N_sf"/>
</dbReference>
<dbReference type="Proteomes" id="UP000480185">
    <property type="component" value="Unassembled WGS sequence"/>
</dbReference>
<keyword evidence="2" id="KW-0808">Transferase</keyword>
<protein>
    <recommendedName>
        <fullName evidence="11">Four-carbon acid sugar kinase family protein</fullName>
    </recommendedName>
</protein>
<proteinExistence type="inferred from homology"/>
<keyword evidence="4" id="KW-0418">Kinase</keyword>
<evidence type="ECO:0000256" key="4">
    <source>
        <dbReference type="ARBA" id="ARBA00022777"/>
    </source>
</evidence>
<evidence type="ECO:0000259" key="7">
    <source>
        <dbReference type="Pfam" id="PF07005"/>
    </source>
</evidence>
<keyword evidence="10" id="KW-1185">Reference proteome</keyword>
<keyword evidence="5" id="KW-0067">ATP-binding</keyword>
<dbReference type="Gene3D" id="3.40.980.20">
    <property type="entry name" value="Four-carbon acid sugar kinase, nucleotide binding domain"/>
    <property type="match status" value="1"/>
</dbReference>
<dbReference type="RefSeq" id="WP_153726974.1">
    <property type="nucleotide sequence ID" value="NZ_WJNH01000001.1"/>
</dbReference>
<reference evidence="9 10" key="1">
    <citation type="submission" date="2019-11" db="EMBL/GenBank/DDBJ databases">
        <authorList>
            <person name="Li J."/>
        </authorList>
    </citation>
    <scope>NUCLEOTIDE SEQUENCE [LARGE SCALE GENOMIC DNA]</scope>
    <source>
        <strain evidence="9 10">J4</strain>
    </source>
</reference>
<sequence>MYKLLILADDFTGALDTGVQFAKKGISTIVTTNDEWDFSRYIEDTQVLVIDLETRHLEPQEAYNKVYSIATKCIQYGIQHIYKKTDSGLRGNIGSELVALVDAFKESNLIFVPAFPKTQRTTVEGIHYIAKKRITKTEVGKDPFSPVKYDSVQKIIKEQSDVMTISVKVDEVDHYNYLEGNGNVYIIDSEREEDLQKISTTLKDLGTINLLAGCAGFAEYLPQLINLSSNYNQSFHLEQKMLFVSGSVNDITRRQIQYARDKGYNIIRLSPAEKLSSNLKSLTSLKLKIKDIKDIYTSSGRVIVDGGGDNEMIEATRELAREIAIDDKDIRETIKVNIGKAINYLYKEGIKGTYIVIGGDTLKSVIDNMGFDTLVPITEIESGITLSKILGGEDTLYIVSKSGGFGEIDALIRIGDYIKEHSEEIKVT</sequence>
<dbReference type="GO" id="GO:0005524">
    <property type="term" value="F:ATP binding"/>
    <property type="evidence" value="ECO:0007669"/>
    <property type="project" value="UniProtKB-KW"/>
</dbReference>
<evidence type="ECO:0008006" key="11">
    <source>
        <dbReference type="Google" id="ProtNLM"/>
    </source>
</evidence>
<evidence type="ECO:0000259" key="8">
    <source>
        <dbReference type="Pfam" id="PF17042"/>
    </source>
</evidence>
<dbReference type="SUPFAM" id="SSF142764">
    <property type="entry name" value="YgbK-like"/>
    <property type="match status" value="1"/>
</dbReference>
<evidence type="ECO:0000256" key="5">
    <source>
        <dbReference type="ARBA" id="ARBA00022840"/>
    </source>
</evidence>
<dbReference type="InterPro" id="IPR042213">
    <property type="entry name" value="NBD_C_sf"/>
</dbReference>
<dbReference type="Pfam" id="PF07005">
    <property type="entry name" value="SBD_N"/>
    <property type="match status" value="1"/>
</dbReference>
<feature type="domain" description="Four-carbon acid sugar kinase nucleotide binding" evidence="8">
    <location>
        <begin position="242"/>
        <end position="411"/>
    </location>
</feature>
<evidence type="ECO:0000256" key="2">
    <source>
        <dbReference type="ARBA" id="ARBA00022679"/>
    </source>
</evidence>
<dbReference type="Gene3D" id="3.40.50.10840">
    <property type="entry name" value="Putative sugar-binding, N-terminal domain"/>
    <property type="match status" value="1"/>
</dbReference>
<evidence type="ECO:0000256" key="3">
    <source>
        <dbReference type="ARBA" id="ARBA00022741"/>
    </source>
</evidence>
<keyword evidence="3" id="KW-0547">Nucleotide-binding</keyword>
<name>A0A6G1X2G7_9BACI</name>
<dbReference type="OrthoDB" id="9778478at2"/>
<evidence type="ECO:0000256" key="6">
    <source>
        <dbReference type="ARBA" id="ARBA00023277"/>
    </source>
</evidence>
<feature type="domain" description="Four-carbon acid sugar kinase N-terminal" evidence="7">
    <location>
        <begin position="4"/>
        <end position="221"/>
    </location>
</feature>
<comment type="caution">
    <text evidence="9">The sequence shown here is derived from an EMBL/GenBank/DDBJ whole genome shotgun (WGS) entry which is preliminary data.</text>
</comment>
<gene>
    <name evidence="9" type="ORF">GH754_01600</name>
</gene>
<dbReference type="Pfam" id="PF17042">
    <property type="entry name" value="NBD_C"/>
    <property type="match status" value="1"/>
</dbReference>
<dbReference type="GO" id="GO:0016301">
    <property type="term" value="F:kinase activity"/>
    <property type="evidence" value="ECO:0007669"/>
    <property type="project" value="UniProtKB-KW"/>
</dbReference>
<organism evidence="9 10">
    <name type="scientific">Salinibacillus xinjiangensis</name>
    <dbReference type="NCBI Taxonomy" id="1229268"/>
    <lineage>
        <taxon>Bacteria</taxon>
        <taxon>Bacillati</taxon>
        <taxon>Bacillota</taxon>
        <taxon>Bacilli</taxon>
        <taxon>Bacillales</taxon>
        <taxon>Bacillaceae</taxon>
        <taxon>Salinibacillus</taxon>
    </lineage>
</organism>
<evidence type="ECO:0000256" key="1">
    <source>
        <dbReference type="ARBA" id="ARBA00005715"/>
    </source>
</evidence>
<evidence type="ECO:0000313" key="9">
    <source>
        <dbReference type="EMBL" id="MRG85018.1"/>
    </source>
</evidence>
<dbReference type="AlphaFoldDB" id="A0A6G1X2G7"/>
<evidence type="ECO:0000313" key="10">
    <source>
        <dbReference type="Proteomes" id="UP000480185"/>
    </source>
</evidence>
<keyword evidence="6" id="KW-0119">Carbohydrate metabolism</keyword>
<dbReference type="InterPro" id="IPR010737">
    <property type="entry name" value="4-carb_acid_sugar_kinase_N"/>
</dbReference>
<accession>A0A6G1X2G7</accession>
<dbReference type="EMBL" id="WJNH01000001">
    <property type="protein sequence ID" value="MRG85018.1"/>
    <property type="molecule type" value="Genomic_DNA"/>
</dbReference>
<dbReference type="InterPro" id="IPR031475">
    <property type="entry name" value="NBD_C"/>
</dbReference>
<comment type="similarity">
    <text evidence="1">Belongs to the four-carbon acid sugar kinase family.</text>
</comment>